<evidence type="ECO:0000256" key="8">
    <source>
        <dbReference type="SAM" id="MobiDB-lite"/>
    </source>
</evidence>
<proteinExistence type="inferred from homology"/>
<feature type="compositionally biased region" description="Polar residues" evidence="8">
    <location>
        <begin position="1"/>
        <end position="11"/>
    </location>
</feature>
<evidence type="ECO:0000256" key="1">
    <source>
        <dbReference type="ARBA" id="ARBA00004496"/>
    </source>
</evidence>
<dbReference type="OMA" id="QFYSVIT"/>
<organism evidence="10 11">
    <name type="scientific">Eremothecium gossypii (strain ATCC 10895 / CBS 109.51 / FGSC 9923 / NRRL Y-1056)</name>
    <name type="common">Yeast</name>
    <name type="synonym">Ashbya gossypii</name>
    <dbReference type="NCBI Taxonomy" id="284811"/>
    <lineage>
        <taxon>Eukaryota</taxon>
        <taxon>Fungi</taxon>
        <taxon>Dikarya</taxon>
        <taxon>Ascomycota</taxon>
        <taxon>Saccharomycotina</taxon>
        <taxon>Saccharomycetes</taxon>
        <taxon>Saccharomycetales</taxon>
        <taxon>Saccharomycetaceae</taxon>
        <taxon>Eremothecium</taxon>
    </lineage>
</organism>
<dbReference type="STRING" id="284811.Q750J5"/>
<feature type="region of interest" description="Disordered" evidence="8">
    <location>
        <begin position="930"/>
        <end position="1023"/>
    </location>
</feature>
<dbReference type="PANTHER" id="PTHR23253">
    <property type="entry name" value="EUKARYOTIC TRANSLATION INITIATION FACTOR 4 GAMMA"/>
    <property type="match status" value="1"/>
</dbReference>
<reference evidence="10 11" key="1">
    <citation type="journal article" date="2004" name="Science">
        <title>The Ashbya gossypii genome as a tool for mapping the ancient Saccharomyces cerevisiae genome.</title>
        <authorList>
            <person name="Dietrich F.S."/>
            <person name="Voegeli S."/>
            <person name="Brachat S."/>
            <person name="Lerch A."/>
            <person name="Gates K."/>
            <person name="Steiner S."/>
            <person name="Mohr C."/>
            <person name="Pohlmann R."/>
            <person name="Luedi P."/>
            <person name="Choi S."/>
            <person name="Wing R.A."/>
            <person name="Flavier A."/>
            <person name="Gaffney T.D."/>
            <person name="Philippsen P."/>
        </authorList>
    </citation>
    <scope>NUCLEOTIDE SEQUENCE [LARGE SCALE GENOMIC DNA]</scope>
    <source>
        <strain evidence="11">ATCC 10895 / CBS 109.51 / FGSC 9923 / NRRL Y-1056</strain>
    </source>
</reference>
<reference evidence="11" key="2">
    <citation type="journal article" date="2013" name="G3 (Bethesda)">
        <title>Genomes of Ashbya fungi isolated from insects reveal four mating-type loci, numerous translocations, lack of transposons, and distinct gene duplications.</title>
        <authorList>
            <person name="Dietrich F.S."/>
            <person name="Voegeli S."/>
            <person name="Kuo S."/>
            <person name="Philippsen P."/>
        </authorList>
    </citation>
    <scope>GENOME REANNOTATION</scope>
    <source>
        <strain evidence="11">ATCC 10895 / CBS 109.51 / FGSC 9923 / NRRL Y-1056</strain>
    </source>
</reference>
<dbReference type="Gene3D" id="1.20.970.30">
    <property type="entry name" value="eIF4G, eIF4E-binding domain"/>
    <property type="match status" value="1"/>
</dbReference>
<feature type="region of interest" description="Disordered" evidence="8">
    <location>
        <begin position="1"/>
        <end position="71"/>
    </location>
</feature>
<evidence type="ECO:0000256" key="2">
    <source>
        <dbReference type="ARBA" id="ARBA00005775"/>
    </source>
</evidence>
<evidence type="ECO:0000256" key="7">
    <source>
        <dbReference type="ARBA" id="ARBA00022917"/>
    </source>
</evidence>
<feature type="region of interest" description="Disordered" evidence="8">
    <location>
        <begin position="225"/>
        <end position="370"/>
    </location>
</feature>
<dbReference type="GO" id="GO:0003743">
    <property type="term" value="F:translation initiation factor activity"/>
    <property type="evidence" value="ECO:0000318"/>
    <property type="project" value="GO_Central"/>
</dbReference>
<dbReference type="Pfam" id="PF02854">
    <property type="entry name" value="MIF4G"/>
    <property type="match status" value="1"/>
</dbReference>
<comment type="subcellular location">
    <subcellularLocation>
        <location evidence="1">Cytoplasm</location>
    </subcellularLocation>
</comment>
<sequence length="1023" mass="112429">MSDSANEQESGQPVGGPSRHFGGKQNGARGQFHKGCGSGPARAQGQKHYATARPYQGKGHGKGARGQRAEYGGLQNLPPYMQYYPSAVANGFAAPGPGGFYSYSPAPYYPPATMGYESAVPSAMLNPKYKMSQESSESSTPSSATTTPVAKKIEITNKSGDHVDLSAIHLAQHATETTPMTTAGATVSTFNEGPVPTGEEKKTDENTKKAQLDFLAEVKRRKEMLAKKKAVDDADETIEDDALDRAKSTAGDKSLQHQASPESEPREVSTPVGEPQEEPETSVVSEKDEPTEEGEQSITTTVKEEEQPVVEAAKPEEPLLAKSEEEVPLEKPEIADAAAESQPTESPAPAAAASSTSDATLAPEPEKEPVVLTFAEKMKLKKAKEAPASAASAASNAEEVTNEHVDTGSRTEAAVSEEDHLDTMDATAEAEQSKLIDEPDMKADDATFTAGEKSTPEPTTAVAGEEKSQEPEEVEEADDDRMTISELLEKLEKLPAVEDIYTFKYPESVQPPSDRFKKTSVKYTYPPEFLLQFGDKVNVKLDDTWKESVFKKIVFPPGSVKSSRGKGGDKFSGSNFKKSGSMRLGDRSNSKSMSKRSKSKRMADDGKNRAYTSRKEREAKQEAEDKDVAPLVPSANRWIPKSKLKKTEKKLAPDGVTELLDKEEAERKMKSLLNKLTLEKFDPISEEIINIANQSKWEENGESLKVVIEQIFNKATDEPHWSSMYAQLCGKVVKDLDKDIQDKENEGKVGPILVLHYLFDRCQTEFQKGWADKLPTSEDGSTVEVKLMSDEYYKAAAAKRRGLGLVRLIGFLYRSNLLTSKMMFQCFRRLMKDLTGTPSEETLESVIELLTTVGEQFERDSLTTPNGSTLEGSALLDQLFFMLDQVMEDCEISSRIRFSLLDLKDMRNASWNGGKKDEGPKTIAQIHEEEAAKKAAEERERRMRGSSRSASRRQNNSMGGRTGSRKDAPPPSKDDFITMRSSSSKYPPQQKHQKEEAAAPQASSNMFSALMGHEDEDDEEDDE</sequence>
<feature type="compositionally biased region" description="Low complexity" evidence="8">
    <location>
        <begin position="176"/>
        <end position="189"/>
    </location>
</feature>
<dbReference type="PANTHER" id="PTHR23253:SF9">
    <property type="entry name" value="EUKARYOTIC TRANSLATION INITIATION FACTOR 4 GAMMA 2"/>
    <property type="match status" value="1"/>
</dbReference>
<feature type="compositionally biased region" description="Low complexity" evidence="8">
    <location>
        <begin position="337"/>
        <end position="363"/>
    </location>
</feature>
<dbReference type="InterPro" id="IPR003890">
    <property type="entry name" value="MIF4G-like_typ-3"/>
</dbReference>
<feature type="compositionally biased region" description="Basic and acidic residues" evidence="8">
    <location>
        <begin position="964"/>
        <end position="977"/>
    </location>
</feature>
<feature type="compositionally biased region" description="Low complexity" evidence="8">
    <location>
        <begin position="571"/>
        <end position="581"/>
    </location>
</feature>
<feature type="compositionally biased region" description="Basic and acidic residues" evidence="8">
    <location>
        <begin position="313"/>
        <end position="334"/>
    </location>
</feature>
<feature type="compositionally biased region" description="Basic and acidic residues" evidence="8">
    <location>
        <begin position="431"/>
        <end position="445"/>
    </location>
</feature>
<dbReference type="InterPro" id="IPR022745">
    <property type="entry name" value="eIF4G1_eIF4E-bd"/>
</dbReference>
<evidence type="ECO:0000313" key="11">
    <source>
        <dbReference type="Proteomes" id="UP000000591"/>
    </source>
</evidence>
<dbReference type="GO" id="GO:0006413">
    <property type="term" value="P:translational initiation"/>
    <property type="evidence" value="ECO:0000318"/>
    <property type="project" value="GO_Central"/>
</dbReference>
<feature type="region of interest" description="Disordered" evidence="8">
    <location>
        <begin position="556"/>
        <end position="629"/>
    </location>
</feature>
<keyword evidence="7" id="KW-0648">Protein biosynthesis</keyword>
<feature type="region of interest" description="Disordered" evidence="8">
    <location>
        <begin position="176"/>
        <end position="209"/>
    </location>
</feature>
<keyword evidence="6" id="KW-0694">RNA-binding</keyword>
<dbReference type="GO" id="GO:0010494">
    <property type="term" value="C:cytoplasmic stress granule"/>
    <property type="evidence" value="ECO:0007669"/>
    <property type="project" value="UniProtKB-ARBA"/>
</dbReference>
<keyword evidence="4" id="KW-0396">Initiation factor</keyword>
<dbReference type="InterPro" id="IPR036211">
    <property type="entry name" value="eIF4G_eIF4E-bd_sf"/>
</dbReference>
<evidence type="ECO:0000256" key="3">
    <source>
        <dbReference type="ARBA" id="ARBA00022490"/>
    </source>
</evidence>
<feature type="compositionally biased region" description="Acidic residues" evidence="8">
    <location>
        <begin position="1014"/>
        <end position="1023"/>
    </location>
</feature>
<dbReference type="SUPFAM" id="SSF101489">
    <property type="entry name" value="Eukaryotic initiation factor 4f subunit eIF4g, eIF4e-binding domain"/>
    <property type="match status" value="1"/>
</dbReference>
<dbReference type="HOGENOM" id="CLU_006715_1_0_1"/>
<dbReference type="GeneID" id="4622921"/>
<dbReference type="RefSeq" id="NP_986622.2">
    <property type="nucleotide sequence ID" value="NM_211684.2"/>
</dbReference>
<feature type="compositionally biased region" description="Basic and acidic residues" evidence="8">
    <location>
        <begin position="930"/>
        <end position="943"/>
    </location>
</feature>
<evidence type="ECO:0000259" key="9">
    <source>
        <dbReference type="SMART" id="SM00543"/>
    </source>
</evidence>
<dbReference type="SUPFAM" id="SSF48371">
    <property type="entry name" value="ARM repeat"/>
    <property type="match status" value="1"/>
</dbReference>
<dbReference type="Proteomes" id="UP000000591">
    <property type="component" value="Chromosome VII"/>
</dbReference>
<dbReference type="InParanoid" id="Q750J5"/>
<dbReference type="FunFam" id="1.25.40.180:FF:000020">
    <property type="entry name" value="Eukaryotic translation initiation factor subunit"/>
    <property type="match status" value="1"/>
</dbReference>
<keyword evidence="5" id="KW-0597">Phosphoprotein</keyword>
<dbReference type="AlphaFoldDB" id="Q750J5"/>
<feature type="compositionally biased region" description="Basic and acidic residues" evidence="8">
    <location>
        <begin position="198"/>
        <end position="209"/>
    </location>
</feature>
<evidence type="ECO:0000313" key="10">
    <source>
        <dbReference type="EMBL" id="AAS54446.2"/>
    </source>
</evidence>
<evidence type="ECO:0000256" key="4">
    <source>
        <dbReference type="ARBA" id="ARBA00022540"/>
    </source>
</evidence>
<dbReference type="Pfam" id="PF12152">
    <property type="entry name" value="eIF_4G1"/>
    <property type="match status" value="1"/>
</dbReference>
<dbReference type="EMBL" id="AE016820">
    <property type="protein sequence ID" value="AAS54446.2"/>
    <property type="molecule type" value="Genomic_DNA"/>
</dbReference>
<dbReference type="Gene3D" id="1.25.40.180">
    <property type="match status" value="1"/>
</dbReference>
<dbReference type="GO" id="GO:0016281">
    <property type="term" value="C:eukaryotic translation initiation factor 4F complex"/>
    <property type="evidence" value="ECO:0000318"/>
    <property type="project" value="GO_Central"/>
</dbReference>
<feature type="compositionally biased region" description="Basic and acidic residues" evidence="8">
    <location>
        <begin position="601"/>
        <end position="628"/>
    </location>
</feature>
<evidence type="ECO:0000256" key="5">
    <source>
        <dbReference type="ARBA" id="ARBA00022553"/>
    </source>
</evidence>
<gene>
    <name evidence="10" type="ORF">AGOS_AGL044C</name>
</gene>
<evidence type="ECO:0000256" key="6">
    <source>
        <dbReference type="ARBA" id="ARBA00022884"/>
    </source>
</evidence>
<keyword evidence="3" id="KW-0963">Cytoplasm</keyword>
<feature type="domain" description="MIF4G" evidence="9">
    <location>
        <begin position="666"/>
        <end position="910"/>
    </location>
</feature>
<dbReference type="eggNOG" id="KOG0401">
    <property type="taxonomic scope" value="Eukaryota"/>
</dbReference>
<dbReference type="FunCoup" id="Q750J5">
    <property type="interactions" value="765"/>
</dbReference>
<feature type="region of interest" description="Disordered" evidence="8">
    <location>
        <begin position="382"/>
        <end position="479"/>
    </location>
</feature>
<dbReference type="OrthoDB" id="514777at2759"/>
<name>Q750J5_EREGS</name>
<dbReference type="InterPro" id="IPR016024">
    <property type="entry name" value="ARM-type_fold"/>
</dbReference>
<feature type="compositionally biased region" description="Low complexity" evidence="8">
    <location>
        <begin position="386"/>
        <end position="399"/>
    </location>
</feature>
<dbReference type="SMART" id="SM00543">
    <property type="entry name" value="MIF4G"/>
    <property type="match status" value="1"/>
</dbReference>
<dbReference type="KEGG" id="ago:AGOS_AGL044C"/>
<dbReference type="GO" id="GO:0003729">
    <property type="term" value="F:mRNA binding"/>
    <property type="evidence" value="ECO:0000318"/>
    <property type="project" value="GO_Central"/>
</dbReference>
<comment type="similarity">
    <text evidence="2">Belongs to the eukaryotic initiation factor 4G family.</text>
</comment>
<feature type="compositionally biased region" description="Acidic residues" evidence="8">
    <location>
        <begin position="233"/>
        <end position="242"/>
    </location>
</feature>
<keyword evidence="11" id="KW-1185">Reference proteome</keyword>
<accession>Q750J5</accession>
<protein>
    <submittedName>
        <fullName evidence="10">AGL044Cp</fullName>
    </submittedName>
</protein>